<keyword evidence="4" id="KW-0597">Phosphoprotein</keyword>
<name>A0AAU7QNK7_9GAMM</name>
<dbReference type="SMART" id="SM00388">
    <property type="entry name" value="HisKA"/>
    <property type="match status" value="1"/>
</dbReference>
<keyword evidence="5" id="KW-0808">Transferase</keyword>
<dbReference type="PANTHER" id="PTHR45436:SF14">
    <property type="entry name" value="SENSOR PROTEIN QSEC"/>
    <property type="match status" value="1"/>
</dbReference>
<sequence>MTSPPTRSPRPSLRRRLLLLLLVPMGVLLVLDALLSYGVALTYSNRVHDQDLREDTQSLAMMVGNLQPGDELSPQARFLLEYDPDGRSYFSVRSRLHGLLAGNGTLPQPTQMPPIDARPILYDTRLAKRPLRAAAMQIEATREPGDSLVVSFAETLHDRHEQARDILLMATVMQTLLIVCVLSVVWFGVGRGLRVLEPLTARLAARSHELSPIDAADVPAEIQPLTRTIDALFGRLRNMLALHDRFIADAAHQLRTPLTGLSLHVEHALAESRPEAVNEALQHIQQLTRRAARTSAQLLALTRAQAPSLDTGESRLLDLARLVPDTVAQRVHEAIRAGVDLGYEGAPGTWPIIGDAASLGDLLDNLIDNAMRYAGRGSVVTVKLGGHADGSCCLSVEDNGPGVPAELLPRLSERFFRAAGNNEEGSGLGLAIVQRIAERHQARLTCSLIAPHGLRVEVCFPPLDAPRPPSSGDQDRHDDSA</sequence>
<keyword evidence="9" id="KW-0067">ATP-binding</keyword>
<evidence type="ECO:0000256" key="4">
    <source>
        <dbReference type="ARBA" id="ARBA00022553"/>
    </source>
</evidence>
<keyword evidence="13" id="KW-0175">Coiled coil</keyword>
<evidence type="ECO:0000256" key="14">
    <source>
        <dbReference type="SAM" id="Phobius"/>
    </source>
</evidence>
<keyword evidence="7" id="KW-0547">Nucleotide-binding</keyword>
<dbReference type="EMBL" id="CP157948">
    <property type="protein sequence ID" value="XBS91090.1"/>
    <property type="molecule type" value="Genomic_DNA"/>
</dbReference>
<dbReference type="Pfam" id="PF08521">
    <property type="entry name" value="2CSK_N"/>
    <property type="match status" value="1"/>
</dbReference>
<keyword evidence="10 14" id="KW-1133">Transmembrane helix</keyword>
<dbReference type="SUPFAM" id="SSF55874">
    <property type="entry name" value="ATPase domain of HSP90 chaperone/DNA topoisomerase II/histidine kinase"/>
    <property type="match status" value="1"/>
</dbReference>
<reference evidence="16" key="1">
    <citation type="submission" date="2024-06" db="EMBL/GenBank/DDBJ databases">
        <authorList>
            <person name="Sun Y."/>
        </authorList>
    </citation>
    <scope>NUCLEOTIDE SEQUENCE</scope>
    <source>
        <strain evidence="16">IGA1.0</strain>
    </source>
</reference>
<dbReference type="Pfam" id="PF02518">
    <property type="entry name" value="HATPase_c"/>
    <property type="match status" value="1"/>
</dbReference>
<dbReference type="PROSITE" id="PS50109">
    <property type="entry name" value="HIS_KIN"/>
    <property type="match status" value="1"/>
</dbReference>
<dbReference type="PRINTS" id="PR00344">
    <property type="entry name" value="BCTRLSENSOR"/>
</dbReference>
<feature type="coiled-coil region" evidence="13">
    <location>
        <begin position="277"/>
        <end position="304"/>
    </location>
</feature>
<accession>A0AAU7QNK7</accession>
<dbReference type="GO" id="GO:0005524">
    <property type="term" value="F:ATP binding"/>
    <property type="evidence" value="ECO:0007669"/>
    <property type="project" value="UniProtKB-KW"/>
</dbReference>
<dbReference type="AlphaFoldDB" id="A0AAU7QNK7"/>
<dbReference type="InterPro" id="IPR005467">
    <property type="entry name" value="His_kinase_dom"/>
</dbReference>
<keyword evidence="12 14" id="KW-0472">Membrane</keyword>
<dbReference type="Pfam" id="PF00512">
    <property type="entry name" value="HisKA"/>
    <property type="match status" value="1"/>
</dbReference>
<dbReference type="RefSeq" id="WP_007804595.1">
    <property type="nucleotide sequence ID" value="NZ_CP157948.1"/>
</dbReference>
<dbReference type="InterPro" id="IPR036097">
    <property type="entry name" value="HisK_dim/P_sf"/>
</dbReference>
<dbReference type="InterPro" id="IPR003594">
    <property type="entry name" value="HATPase_dom"/>
</dbReference>
<evidence type="ECO:0000256" key="3">
    <source>
        <dbReference type="ARBA" id="ARBA00012438"/>
    </source>
</evidence>
<feature type="domain" description="Histidine kinase" evidence="15">
    <location>
        <begin position="249"/>
        <end position="464"/>
    </location>
</feature>
<feature type="transmembrane region" description="Helical" evidence="14">
    <location>
        <begin position="166"/>
        <end position="189"/>
    </location>
</feature>
<dbReference type="EC" id="2.7.13.3" evidence="3"/>
<dbReference type="CDD" id="cd00082">
    <property type="entry name" value="HisKA"/>
    <property type="match status" value="1"/>
</dbReference>
<evidence type="ECO:0000256" key="1">
    <source>
        <dbReference type="ARBA" id="ARBA00000085"/>
    </source>
</evidence>
<dbReference type="Gene3D" id="1.10.287.130">
    <property type="match status" value="1"/>
</dbReference>
<comment type="catalytic activity">
    <reaction evidence="1">
        <text>ATP + protein L-histidine = ADP + protein N-phospho-L-histidine.</text>
        <dbReference type="EC" id="2.7.13.3"/>
    </reaction>
</comment>
<keyword evidence="8 16" id="KW-0418">Kinase</keyword>
<evidence type="ECO:0000256" key="13">
    <source>
        <dbReference type="SAM" id="Coils"/>
    </source>
</evidence>
<dbReference type="InterPro" id="IPR004358">
    <property type="entry name" value="Sig_transdc_His_kin-like_C"/>
</dbReference>
<evidence type="ECO:0000256" key="7">
    <source>
        <dbReference type="ARBA" id="ARBA00022741"/>
    </source>
</evidence>
<proteinExistence type="predicted"/>
<evidence type="ECO:0000256" key="11">
    <source>
        <dbReference type="ARBA" id="ARBA00023012"/>
    </source>
</evidence>
<evidence type="ECO:0000256" key="6">
    <source>
        <dbReference type="ARBA" id="ARBA00022692"/>
    </source>
</evidence>
<evidence type="ECO:0000256" key="10">
    <source>
        <dbReference type="ARBA" id="ARBA00022989"/>
    </source>
</evidence>
<evidence type="ECO:0000256" key="5">
    <source>
        <dbReference type="ARBA" id="ARBA00022679"/>
    </source>
</evidence>
<evidence type="ECO:0000256" key="2">
    <source>
        <dbReference type="ARBA" id="ARBA00004141"/>
    </source>
</evidence>
<dbReference type="CDD" id="cd00075">
    <property type="entry name" value="HATPase"/>
    <property type="match status" value="1"/>
</dbReference>
<keyword evidence="6 14" id="KW-0812">Transmembrane</keyword>
<evidence type="ECO:0000256" key="8">
    <source>
        <dbReference type="ARBA" id="ARBA00022777"/>
    </source>
</evidence>
<protein>
    <recommendedName>
        <fullName evidence="3">histidine kinase</fullName>
        <ecNumber evidence="3">2.7.13.3</ecNumber>
    </recommendedName>
</protein>
<dbReference type="InterPro" id="IPR013727">
    <property type="entry name" value="2CSK_N"/>
</dbReference>
<dbReference type="InterPro" id="IPR003661">
    <property type="entry name" value="HisK_dim/P_dom"/>
</dbReference>
<evidence type="ECO:0000259" key="15">
    <source>
        <dbReference type="PROSITE" id="PS50109"/>
    </source>
</evidence>
<gene>
    <name evidence="16" type="ORF">ABNK63_05490</name>
</gene>
<dbReference type="InterPro" id="IPR050428">
    <property type="entry name" value="TCS_sensor_his_kinase"/>
</dbReference>
<dbReference type="PANTHER" id="PTHR45436">
    <property type="entry name" value="SENSOR HISTIDINE KINASE YKOH"/>
    <property type="match status" value="1"/>
</dbReference>
<dbReference type="Gene3D" id="3.30.565.10">
    <property type="entry name" value="Histidine kinase-like ATPase, C-terminal domain"/>
    <property type="match status" value="1"/>
</dbReference>
<dbReference type="SMART" id="SM00387">
    <property type="entry name" value="HATPase_c"/>
    <property type="match status" value="1"/>
</dbReference>
<evidence type="ECO:0000256" key="12">
    <source>
        <dbReference type="ARBA" id="ARBA00023136"/>
    </source>
</evidence>
<dbReference type="SUPFAM" id="SSF47384">
    <property type="entry name" value="Homodimeric domain of signal transducing histidine kinase"/>
    <property type="match status" value="1"/>
</dbReference>
<evidence type="ECO:0000256" key="9">
    <source>
        <dbReference type="ARBA" id="ARBA00022840"/>
    </source>
</evidence>
<evidence type="ECO:0000313" key="16">
    <source>
        <dbReference type="EMBL" id="XBS91090.1"/>
    </source>
</evidence>
<dbReference type="InterPro" id="IPR036890">
    <property type="entry name" value="HATPase_C_sf"/>
</dbReference>
<comment type="subcellular location">
    <subcellularLocation>
        <location evidence="2">Membrane</location>
        <topology evidence="2">Multi-pass membrane protein</topology>
    </subcellularLocation>
</comment>
<dbReference type="GO" id="GO:0000155">
    <property type="term" value="F:phosphorelay sensor kinase activity"/>
    <property type="evidence" value="ECO:0007669"/>
    <property type="project" value="InterPro"/>
</dbReference>
<keyword evidence="11" id="KW-0902">Two-component regulatory system</keyword>
<organism evidence="16">
    <name type="scientific">Rhodanobacter sp. IGA1.0</name>
    <dbReference type="NCBI Taxonomy" id="3158582"/>
    <lineage>
        <taxon>Bacteria</taxon>
        <taxon>Pseudomonadati</taxon>
        <taxon>Pseudomonadota</taxon>
        <taxon>Gammaproteobacteria</taxon>
        <taxon>Lysobacterales</taxon>
        <taxon>Rhodanobacteraceae</taxon>
        <taxon>Rhodanobacter</taxon>
    </lineage>
</organism>
<dbReference type="GO" id="GO:0005886">
    <property type="term" value="C:plasma membrane"/>
    <property type="evidence" value="ECO:0007669"/>
    <property type="project" value="TreeGrafter"/>
</dbReference>